<protein>
    <recommendedName>
        <fullName evidence="3">beta-N-acetylhexosaminidase</fullName>
        <ecNumber evidence="3">3.2.1.52</ecNumber>
    </recommendedName>
</protein>
<feature type="signal peptide" evidence="6">
    <location>
        <begin position="1"/>
        <end position="23"/>
    </location>
</feature>
<dbReference type="SUPFAM" id="SSF51445">
    <property type="entry name" value="(Trans)glycosidases"/>
    <property type="match status" value="1"/>
</dbReference>
<dbReference type="InterPro" id="IPR008979">
    <property type="entry name" value="Galactose-bd-like_sf"/>
</dbReference>
<feature type="domain" description="Glycoside hydrolase family 20 catalytic" evidence="7">
    <location>
        <begin position="160"/>
        <end position="505"/>
    </location>
</feature>
<reference evidence="11" key="1">
    <citation type="journal article" date="2019" name="Int. J. Syst. Evol. Microbiol.">
        <title>The Global Catalogue of Microorganisms (GCM) 10K type strain sequencing project: providing services to taxonomists for standard genome sequencing and annotation.</title>
        <authorList>
            <consortium name="The Broad Institute Genomics Platform"/>
            <consortium name="The Broad Institute Genome Sequencing Center for Infectious Disease"/>
            <person name="Wu L."/>
            <person name="Ma J."/>
        </authorList>
    </citation>
    <scope>NUCLEOTIDE SEQUENCE [LARGE SCALE GENOMIC DNA]</scope>
    <source>
        <strain evidence="11">JCM 15974</strain>
    </source>
</reference>
<dbReference type="InterPro" id="IPR029018">
    <property type="entry name" value="Hex-like_dom2"/>
</dbReference>
<keyword evidence="11" id="KW-1185">Reference proteome</keyword>
<dbReference type="InterPro" id="IPR025705">
    <property type="entry name" value="Beta_hexosaminidase_sua/sub"/>
</dbReference>
<dbReference type="CDD" id="cd06563">
    <property type="entry name" value="GH20_chitobiase-like"/>
    <property type="match status" value="1"/>
</dbReference>
<dbReference type="InterPro" id="IPR015883">
    <property type="entry name" value="Glyco_hydro_20_cat"/>
</dbReference>
<dbReference type="PRINTS" id="PR00738">
    <property type="entry name" value="GLHYDRLASE20"/>
</dbReference>
<dbReference type="EMBL" id="BAAAGE010000003">
    <property type="protein sequence ID" value="GAA0724440.1"/>
    <property type="molecule type" value="Genomic_DNA"/>
</dbReference>
<comment type="catalytic activity">
    <reaction evidence="1">
        <text>Hydrolysis of terminal non-reducing N-acetyl-D-hexosamine residues in N-acetyl-beta-D-hexosaminides.</text>
        <dbReference type="EC" id="3.2.1.52"/>
    </reaction>
</comment>
<feature type="domain" description="Beta-hexosaminidase bacterial type N-terminal" evidence="9">
    <location>
        <begin position="32"/>
        <end position="157"/>
    </location>
</feature>
<dbReference type="SUPFAM" id="SSF55545">
    <property type="entry name" value="beta-N-acetylhexosaminidase-like domain"/>
    <property type="match status" value="1"/>
</dbReference>
<feature type="chain" id="PRO_5046926342" description="beta-N-acetylhexosaminidase" evidence="6">
    <location>
        <begin position="24"/>
        <end position="768"/>
    </location>
</feature>
<gene>
    <name evidence="10" type="ORF">GCM10009430_28830</name>
</gene>
<evidence type="ECO:0000256" key="3">
    <source>
        <dbReference type="ARBA" id="ARBA00012663"/>
    </source>
</evidence>
<dbReference type="Gene3D" id="2.60.120.260">
    <property type="entry name" value="Galactose-binding domain-like"/>
    <property type="match status" value="1"/>
</dbReference>
<dbReference type="InterPro" id="IPR017853">
    <property type="entry name" value="GH"/>
</dbReference>
<evidence type="ECO:0000259" key="7">
    <source>
        <dbReference type="Pfam" id="PF00728"/>
    </source>
</evidence>
<dbReference type="Pfam" id="PF00754">
    <property type="entry name" value="F5_F8_type_C"/>
    <property type="match status" value="1"/>
</dbReference>
<comment type="caution">
    <text evidence="10">The sequence shown here is derived from an EMBL/GenBank/DDBJ whole genome shotgun (WGS) entry which is preliminary data.</text>
</comment>
<dbReference type="Gene3D" id="3.20.20.80">
    <property type="entry name" value="Glycosidases"/>
    <property type="match status" value="1"/>
</dbReference>
<sequence>MYRRISHIKILLIFYLISSCSKAQDPVVFEGLIPLPKEQKVGKGHFLFSQNTSIKYHPDLKKTVAYFNKLVEKGIGKSLEIQTSKNSNFVSFEIDTTITNIEGYQLTISEKEVLIRSKDPKGSFYAIQTLRQLFPPCFENNSCNTPLQLPVISISDAPRFSYRGMHLDVGRHLFSVKDIKQYIEILSLLKFNTFHWHLTEDQGWRIEIKKYPKLTQVGAYRKETLVGHYNDQPHQFDGKKYGGFYTQEEVKEIVAFAQERNVTIIPEIEMPGHSKAAIAAYPELGCGDKNIEVATKWGVFEDVYCPTEKTFTFLQDVLDEVMELFPSEYIHIGGDETPKAQWKANEYCQNLIQKEGLKDEFGLQSYFIKRIEKYLNSKGRKIIGWDEILEGGLAPNAVVMSWRGTEGAISAVKEKHKAILTPSSHCYFDYYQSDRTDEPLAIGGYLPLEKVYSFEPIPDGISKEEATYIIGAQGNVWTEYMKTFDKVTYMAFPRAIALSEVVWSPTETKNYSDFINRLVPFQKRLDMLGIHYANHLYEINGDIDVTNQNVKYSLETFFKDKTIRYTLDGTDPVGTSLVYNQPILIEKNYTLKANVFQGKEPLGALFTQNFLIHKAIGAAVIMNTKPHPSYNAGGKEALINGINGSNNRYGDKEWLGFWGDDVEITIDLKQVSEIHAIKTRFYNANGQWIYAPKKVEVSFSQDNVSYSNGVSKELDVKFLEGSIVPIAIDNNIKCRFIKIKVKNYGVIPEGLQGAGNKAWTFIDEIIVE</sequence>
<dbReference type="RefSeq" id="WP_343913010.1">
    <property type="nucleotide sequence ID" value="NZ_BAAAGE010000003.1"/>
</dbReference>
<dbReference type="InterPro" id="IPR026876">
    <property type="entry name" value="Fn3_assoc_repeat"/>
</dbReference>
<evidence type="ECO:0000256" key="6">
    <source>
        <dbReference type="SAM" id="SignalP"/>
    </source>
</evidence>
<dbReference type="Pfam" id="PF02838">
    <property type="entry name" value="Glyco_hydro_20b"/>
    <property type="match status" value="1"/>
</dbReference>
<evidence type="ECO:0000313" key="10">
    <source>
        <dbReference type="EMBL" id="GAA0724440.1"/>
    </source>
</evidence>
<dbReference type="InterPro" id="IPR015882">
    <property type="entry name" value="HEX_bac_N"/>
</dbReference>
<proteinExistence type="inferred from homology"/>
<evidence type="ECO:0000256" key="2">
    <source>
        <dbReference type="ARBA" id="ARBA00006285"/>
    </source>
</evidence>
<evidence type="ECO:0000256" key="4">
    <source>
        <dbReference type="ARBA" id="ARBA00022801"/>
    </source>
</evidence>
<evidence type="ECO:0000313" key="11">
    <source>
        <dbReference type="Proteomes" id="UP001501758"/>
    </source>
</evidence>
<dbReference type="Proteomes" id="UP001501758">
    <property type="component" value="Unassembled WGS sequence"/>
</dbReference>
<dbReference type="EC" id="3.2.1.52" evidence="3"/>
<comment type="similarity">
    <text evidence="2">Belongs to the glycosyl hydrolase 20 family.</text>
</comment>
<evidence type="ECO:0000259" key="9">
    <source>
        <dbReference type="Pfam" id="PF02838"/>
    </source>
</evidence>
<dbReference type="SUPFAM" id="SSF49785">
    <property type="entry name" value="Galactose-binding domain-like"/>
    <property type="match status" value="1"/>
</dbReference>
<dbReference type="Gene3D" id="3.30.379.10">
    <property type="entry name" value="Chitobiase/beta-hexosaminidase domain 2-like"/>
    <property type="match status" value="1"/>
</dbReference>
<organism evidence="10 11">
    <name type="scientific">Aquimarina litoralis</name>
    <dbReference type="NCBI Taxonomy" id="584605"/>
    <lineage>
        <taxon>Bacteria</taxon>
        <taxon>Pseudomonadati</taxon>
        <taxon>Bacteroidota</taxon>
        <taxon>Flavobacteriia</taxon>
        <taxon>Flavobacteriales</taxon>
        <taxon>Flavobacteriaceae</taxon>
        <taxon>Aquimarina</taxon>
    </lineage>
</organism>
<keyword evidence="5" id="KW-0326">Glycosidase</keyword>
<keyword evidence="4" id="KW-0378">Hydrolase</keyword>
<dbReference type="InterPro" id="IPR000421">
    <property type="entry name" value="FA58C"/>
</dbReference>
<evidence type="ECO:0000256" key="1">
    <source>
        <dbReference type="ARBA" id="ARBA00001231"/>
    </source>
</evidence>
<accession>A0ABP3U813</accession>
<evidence type="ECO:0000256" key="5">
    <source>
        <dbReference type="ARBA" id="ARBA00023295"/>
    </source>
</evidence>
<dbReference type="PANTHER" id="PTHR22600">
    <property type="entry name" value="BETA-HEXOSAMINIDASE"/>
    <property type="match status" value="1"/>
</dbReference>
<dbReference type="PANTHER" id="PTHR22600:SF57">
    <property type="entry name" value="BETA-N-ACETYLHEXOSAMINIDASE"/>
    <property type="match status" value="1"/>
</dbReference>
<dbReference type="Pfam" id="PF13287">
    <property type="entry name" value="Fn3_assoc"/>
    <property type="match status" value="1"/>
</dbReference>
<dbReference type="PROSITE" id="PS51257">
    <property type="entry name" value="PROKAR_LIPOPROTEIN"/>
    <property type="match status" value="1"/>
</dbReference>
<evidence type="ECO:0000259" key="8">
    <source>
        <dbReference type="Pfam" id="PF00754"/>
    </source>
</evidence>
<feature type="domain" description="F5/8 type C" evidence="8">
    <location>
        <begin position="632"/>
        <end position="743"/>
    </location>
</feature>
<name>A0ABP3U813_9FLAO</name>
<dbReference type="Pfam" id="PF00728">
    <property type="entry name" value="Glyco_hydro_20"/>
    <property type="match status" value="1"/>
</dbReference>
<keyword evidence="6" id="KW-0732">Signal</keyword>